<sequence>MEQRIITVYCLIDEYLKVNGIKDDIRAEVSNSEILLVGYLAVSDFNGNYRKAHKYCQMLNFVKIPEYSRFIRRLNRLEQIIEKLFSWLGKLFIKLEGTNIYSVDSFPVELCNITREKRCQLWNNPDFKGFNASKCRFFYGFKVHMVVTTDKSPVYFFISEGSMHDVTAAYGLLSHLPKGSIAIGDKGYISSKLEEFLKKLNIKLSPIFKKRMQYDDDYFIKRKIRKGVETAFSMITAKFGKVIKATSIGGFLTKLKLFLVAYSIDCFLKLDEEKQMLLIN</sequence>
<dbReference type="InterPro" id="IPR002559">
    <property type="entry name" value="Transposase_11"/>
</dbReference>
<accession>A0A1I5N8W8</accession>
<dbReference type="GO" id="GO:0004803">
    <property type="term" value="F:transposase activity"/>
    <property type="evidence" value="ECO:0007669"/>
    <property type="project" value="InterPro"/>
</dbReference>
<dbReference type="RefSeq" id="WP_092911600.1">
    <property type="nucleotide sequence ID" value="NZ_FOXB01000009.1"/>
</dbReference>
<dbReference type="STRING" id="223786.SAMN05216234_10914"/>
<dbReference type="Proteomes" id="UP000199227">
    <property type="component" value="Unassembled WGS sequence"/>
</dbReference>
<name>A0A1I5N8W8_9BACT</name>
<proteinExistence type="predicted"/>
<protein>
    <submittedName>
        <fullName evidence="2">Transposase, IS4 family</fullName>
    </submittedName>
</protein>
<evidence type="ECO:0000313" key="3">
    <source>
        <dbReference type="Proteomes" id="UP000199227"/>
    </source>
</evidence>
<reference evidence="2 3" key="1">
    <citation type="submission" date="2016-10" db="EMBL/GenBank/DDBJ databases">
        <authorList>
            <person name="de Groot N.N."/>
        </authorList>
    </citation>
    <scope>NUCLEOTIDE SEQUENCE [LARGE SCALE GENOMIC DNA]</scope>
    <source>
        <strain evidence="2 3">EP1-55-1</strain>
    </source>
</reference>
<feature type="domain" description="Transposase IS4-like" evidence="1">
    <location>
        <begin position="98"/>
        <end position="240"/>
    </location>
</feature>
<dbReference type="GO" id="GO:0006313">
    <property type="term" value="P:DNA transposition"/>
    <property type="evidence" value="ECO:0007669"/>
    <property type="project" value="InterPro"/>
</dbReference>
<keyword evidence="3" id="KW-1185">Reference proteome</keyword>
<dbReference type="GO" id="GO:0003677">
    <property type="term" value="F:DNA binding"/>
    <property type="evidence" value="ECO:0007669"/>
    <property type="project" value="InterPro"/>
</dbReference>
<dbReference type="Pfam" id="PF01609">
    <property type="entry name" value="DDE_Tnp_1"/>
    <property type="match status" value="1"/>
</dbReference>
<organism evidence="2 3">
    <name type="scientific">Hydrogenimonas thermophila</name>
    <dbReference type="NCBI Taxonomy" id="223786"/>
    <lineage>
        <taxon>Bacteria</taxon>
        <taxon>Pseudomonadati</taxon>
        <taxon>Campylobacterota</taxon>
        <taxon>Epsilonproteobacteria</taxon>
        <taxon>Campylobacterales</taxon>
        <taxon>Hydrogenimonadaceae</taxon>
        <taxon>Hydrogenimonas</taxon>
    </lineage>
</organism>
<gene>
    <name evidence="2" type="ORF">SAMN05216234_10914</name>
</gene>
<dbReference type="AlphaFoldDB" id="A0A1I5N8W8"/>
<dbReference type="NCBIfam" id="NF033520">
    <property type="entry name" value="transpos_IS982"/>
    <property type="match status" value="1"/>
</dbReference>
<evidence type="ECO:0000313" key="2">
    <source>
        <dbReference type="EMBL" id="SFP18130.1"/>
    </source>
</evidence>
<dbReference type="EMBL" id="FOXB01000009">
    <property type="protein sequence ID" value="SFP18130.1"/>
    <property type="molecule type" value="Genomic_DNA"/>
</dbReference>
<dbReference type="OrthoDB" id="6196569at2"/>
<evidence type="ECO:0000259" key="1">
    <source>
        <dbReference type="Pfam" id="PF01609"/>
    </source>
</evidence>